<protein>
    <submittedName>
        <fullName evidence="4">Glycosyl transferase, group 1 family protein</fullName>
    </submittedName>
</protein>
<proteinExistence type="predicted"/>
<dbReference type="Pfam" id="PF00534">
    <property type="entry name" value="Glycos_transf_1"/>
    <property type="match status" value="1"/>
</dbReference>
<reference evidence="4 5" key="1">
    <citation type="submission" date="2019-04" db="EMBL/GenBank/DDBJ databases">
        <title>Genome of a novel bacterium Candidatus Jettenia ecosi reconstructed from metagenome of an anammox bioreactor.</title>
        <authorList>
            <person name="Mardanov A.V."/>
            <person name="Beletsky A.V."/>
            <person name="Ravin N.V."/>
            <person name="Botchkova E.A."/>
            <person name="Litti Y.V."/>
            <person name="Nozhevnikova A.N."/>
        </authorList>
    </citation>
    <scope>NUCLEOTIDE SEQUENCE [LARGE SCALE GENOMIC DNA]</scope>
    <source>
        <strain evidence="4">J2</strain>
    </source>
</reference>
<evidence type="ECO:0000256" key="1">
    <source>
        <dbReference type="ARBA" id="ARBA00022679"/>
    </source>
</evidence>
<feature type="domain" description="Glycosyltransferase subfamily 4-like N-terminal" evidence="3">
    <location>
        <begin position="35"/>
        <end position="180"/>
    </location>
</feature>
<keyword evidence="1 4" id="KW-0808">Transferase</keyword>
<dbReference type="Gene3D" id="3.40.50.2000">
    <property type="entry name" value="Glycogen Phosphorylase B"/>
    <property type="match status" value="2"/>
</dbReference>
<dbReference type="PANTHER" id="PTHR46401:SF2">
    <property type="entry name" value="GLYCOSYLTRANSFERASE WBBK-RELATED"/>
    <property type="match status" value="1"/>
</dbReference>
<dbReference type="EMBL" id="SULG01000070">
    <property type="protein sequence ID" value="TLD40945.1"/>
    <property type="molecule type" value="Genomic_DNA"/>
</dbReference>
<feature type="domain" description="Glycosyl transferase family 1" evidence="2">
    <location>
        <begin position="196"/>
        <end position="359"/>
    </location>
</feature>
<dbReference type="InterPro" id="IPR001296">
    <property type="entry name" value="Glyco_trans_1"/>
</dbReference>
<name>A0A533Q8M6_9BACT</name>
<organism evidence="4 5">
    <name type="scientific">Candidatus Jettenia ecosi</name>
    <dbReference type="NCBI Taxonomy" id="2494326"/>
    <lineage>
        <taxon>Bacteria</taxon>
        <taxon>Pseudomonadati</taxon>
        <taxon>Planctomycetota</taxon>
        <taxon>Candidatus Brocadiia</taxon>
        <taxon>Candidatus Brocadiales</taxon>
        <taxon>Candidatus Brocadiaceae</taxon>
        <taxon>Candidatus Jettenia</taxon>
    </lineage>
</organism>
<sequence>MERVNIHIYPSPFKNESRMLKITKTLAESNVFDKIYIIATWEDGLPEVEVIDSTREIVRINSTPGNVKRGDFWKILSTLEWSWKIIRILKGKKIDCINCHNLQILPLSVFLKTLKHSKLIYDTHELETETANSVGFRKILSKIIERLFMPFIDDTIVVNEYIAEWYRNAYGLKKVWVVKNVPYNKGEPERTVMLKNTYNIKKNDILFLYQGLIGYGRGIELLLKIFSQLDPDKHIVFMGYGDLDLIERVVEYSEHYPNIHYHPAVKPDEIPRYTASADVGLSLIENVCLSYYLCLPNKLFEYMSCGIPVIVSDFPGMSKFIDEYGCGWKIPLETHAIISLIHEITQDVLNEKREKTKEARKYFGWHLEERTLLKVYKHLGLYR</sequence>
<dbReference type="GO" id="GO:0009103">
    <property type="term" value="P:lipopolysaccharide biosynthetic process"/>
    <property type="evidence" value="ECO:0007669"/>
    <property type="project" value="TreeGrafter"/>
</dbReference>
<dbReference type="Proteomes" id="UP000319783">
    <property type="component" value="Unassembled WGS sequence"/>
</dbReference>
<evidence type="ECO:0000313" key="5">
    <source>
        <dbReference type="Proteomes" id="UP000319783"/>
    </source>
</evidence>
<accession>A0A533Q8M6</accession>
<dbReference type="GO" id="GO:0016757">
    <property type="term" value="F:glycosyltransferase activity"/>
    <property type="evidence" value="ECO:0007669"/>
    <property type="project" value="InterPro"/>
</dbReference>
<dbReference type="AlphaFoldDB" id="A0A533Q8M6"/>
<evidence type="ECO:0000259" key="2">
    <source>
        <dbReference type="Pfam" id="PF00534"/>
    </source>
</evidence>
<dbReference type="Pfam" id="PF13439">
    <property type="entry name" value="Glyco_transf_4"/>
    <property type="match status" value="1"/>
</dbReference>
<evidence type="ECO:0000313" key="4">
    <source>
        <dbReference type="EMBL" id="TLD40945.1"/>
    </source>
</evidence>
<dbReference type="SUPFAM" id="SSF53756">
    <property type="entry name" value="UDP-Glycosyltransferase/glycogen phosphorylase"/>
    <property type="match status" value="1"/>
</dbReference>
<comment type="caution">
    <text evidence="4">The sequence shown here is derived from an EMBL/GenBank/DDBJ whole genome shotgun (WGS) entry which is preliminary data.</text>
</comment>
<dbReference type="PANTHER" id="PTHR46401">
    <property type="entry name" value="GLYCOSYLTRANSFERASE WBBK-RELATED"/>
    <property type="match status" value="1"/>
</dbReference>
<gene>
    <name evidence="4" type="ORF">JETT_2780</name>
</gene>
<dbReference type="InterPro" id="IPR028098">
    <property type="entry name" value="Glyco_trans_4-like_N"/>
</dbReference>
<evidence type="ECO:0000259" key="3">
    <source>
        <dbReference type="Pfam" id="PF13439"/>
    </source>
</evidence>